<sequence>MYKINSYGKINLSLDIINKREDGYHNIDTIMQLIDLKDILYIEENKFNNLKISCNNKEVPTDENNLVYKAWNLLKKYKENDYGLNVEIDKKIPIAAGLAGGSSNAAYFMKAINDIWKLNLSNDELKQLGKKIGADLPFFFEEGTVRAEGIGDVFSPVKNFKNINVLIVNNGYKISTEYVYKKIKPLNKNKIEKCIKTIEEGKPFKKEFYYNAMTEISAGICPQIHEIIDELYSLNASVALMSGSGSTVFALYEQEDGLNNAYNKLKNKYEFVYKTKTL</sequence>
<evidence type="ECO:0000313" key="1">
    <source>
        <dbReference type="EMBL" id="QQK07977.1"/>
    </source>
</evidence>
<name>A0AC61MQR9_9FIRM</name>
<proteinExistence type="predicted"/>
<keyword evidence="1" id="KW-0418">Kinase</keyword>
<accession>A0AC61MQR9</accession>
<dbReference type="EMBL" id="CP066744">
    <property type="protein sequence ID" value="QQK07977.1"/>
    <property type="molecule type" value="Genomic_DNA"/>
</dbReference>
<keyword evidence="1" id="KW-0808">Transferase</keyword>
<gene>
    <name evidence="1" type="ORF">JFY71_00115</name>
</gene>
<evidence type="ECO:0000313" key="2">
    <source>
        <dbReference type="Proteomes" id="UP000595814"/>
    </source>
</evidence>
<protein>
    <submittedName>
        <fullName evidence="1">4-(Cytidine 5'-diphospho)-2-C-methyl-D-erythritol kinase</fullName>
        <ecNumber evidence="1">2.7.1.148</ecNumber>
    </submittedName>
</protein>
<dbReference type="Proteomes" id="UP000595814">
    <property type="component" value="Chromosome"/>
</dbReference>
<keyword evidence="2" id="KW-1185">Reference proteome</keyword>
<dbReference type="EC" id="2.7.1.148" evidence="1"/>
<reference evidence="1 2" key="1">
    <citation type="journal article" date="2022" name="Int. J. Syst. Evol. Microbiol.">
        <title>Miniphocaeibacter halophilus sp. nov., an ammonium-tolerant acetate-producing bacterium isolated from a biogas system.</title>
        <authorList>
            <person name="Schnurer A."/>
            <person name="Singh A."/>
            <person name="Bi S."/>
            <person name="Qiao W."/>
            <person name="Westerholm M."/>
        </authorList>
    </citation>
    <scope>NUCLEOTIDE SEQUENCE [LARGE SCALE GENOMIC DNA]</scope>
    <source>
        <strain evidence="1 2">AMB_01</strain>
    </source>
</reference>
<organism evidence="1 2">
    <name type="scientific">Miniphocaeibacter halophilus</name>
    <dbReference type="NCBI Taxonomy" id="2931922"/>
    <lineage>
        <taxon>Bacteria</taxon>
        <taxon>Bacillati</taxon>
        <taxon>Bacillota</taxon>
        <taxon>Tissierellia</taxon>
        <taxon>Tissierellales</taxon>
        <taxon>Peptoniphilaceae</taxon>
        <taxon>Miniphocaeibacter</taxon>
    </lineage>
</organism>